<dbReference type="AlphaFoldDB" id="A0A6A6RPG0"/>
<organism evidence="2 3">
    <name type="scientific">Massarina eburnea CBS 473.64</name>
    <dbReference type="NCBI Taxonomy" id="1395130"/>
    <lineage>
        <taxon>Eukaryota</taxon>
        <taxon>Fungi</taxon>
        <taxon>Dikarya</taxon>
        <taxon>Ascomycota</taxon>
        <taxon>Pezizomycotina</taxon>
        <taxon>Dothideomycetes</taxon>
        <taxon>Pleosporomycetidae</taxon>
        <taxon>Pleosporales</taxon>
        <taxon>Massarineae</taxon>
        <taxon>Massarinaceae</taxon>
        <taxon>Massarina</taxon>
    </lineage>
</organism>
<keyword evidence="3" id="KW-1185">Reference proteome</keyword>
<accession>A0A6A6RPG0</accession>
<sequence>MPVEVVNHVLSYLIHPRSSLGGLTERQSDHEVPRADQAQVRDKADLTKPADSGRAFENLFSWVEYKHPFLALAETSTRCRELVESYCAHLVKAWNKFNLPFTQLEAYGQACVYPDMSNIVYRRLWLQTAPRVCVFCAAPLSNYPHKPSFGVLLACEDCFYAQTFVLEEVHKIYHLYDPSVLRANNVRGSAQYEWILRIDVEALALKVYGTRAFHHARRHEEARPCDICLRIGIVTEVGDLLPGRRKIMPAHVKRPQRQRRPQQQ</sequence>
<gene>
    <name evidence="2" type="ORF">P280DRAFT_472606</name>
</gene>
<evidence type="ECO:0000313" key="2">
    <source>
        <dbReference type="EMBL" id="KAF2637087.1"/>
    </source>
</evidence>
<dbReference type="EMBL" id="MU006795">
    <property type="protein sequence ID" value="KAF2637087.1"/>
    <property type="molecule type" value="Genomic_DNA"/>
</dbReference>
<dbReference type="Proteomes" id="UP000799753">
    <property type="component" value="Unassembled WGS sequence"/>
</dbReference>
<evidence type="ECO:0000313" key="3">
    <source>
        <dbReference type="Proteomes" id="UP000799753"/>
    </source>
</evidence>
<protein>
    <submittedName>
        <fullName evidence="2">Uncharacterized protein</fullName>
    </submittedName>
</protein>
<feature type="region of interest" description="Disordered" evidence="1">
    <location>
        <begin position="21"/>
        <end position="40"/>
    </location>
</feature>
<dbReference type="OrthoDB" id="3718497at2759"/>
<name>A0A6A6RPG0_9PLEO</name>
<reference evidence="2" key="1">
    <citation type="journal article" date="2020" name="Stud. Mycol.">
        <title>101 Dothideomycetes genomes: a test case for predicting lifestyles and emergence of pathogens.</title>
        <authorList>
            <person name="Haridas S."/>
            <person name="Albert R."/>
            <person name="Binder M."/>
            <person name="Bloem J."/>
            <person name="Labutti K."/>
            <person name="Salamov A."/>
            <person name="Andreopoulos B."/>
            <person name="Baker S."/>
            <person name="Barry K."/>
            <person name="Bills G."/>
            <person name="Bluhm B."/>
            <person name="Cannon C."/>
            <person name="Castanera R."/>
            <person name="Culley D."/>
            <person name="Daum C."/>
            <person name="Ezra D."/>
            <person name="Gonzalez J."/>
            <person name="Henrissat B."/>
            <person name="Kuo A."/>
            <person name="Liang C."/>
            <person name="Lipzen A."/>
            <person name="Lutzoni F."/>
            <person name="Magnuson J."/>
            <person name="Mondo S."/>
            <person name="Nolan M."/>
            <person name="Ohm R."/>
            <person name="Pangilinan J."/>
            <person name="Park H.-J."/>
            <person name="Ramirez L."/>
            <person name="Alfaro M."/>
            <person name="Sun H."/>
            <person name="Tritt A."/>
            <person name="Yoshinaga Y."/>
            <person name="Zwiers L.-H."/>
            <person name="Turgeon B."/>
            <person name="Goodwin S."/>
            <person name="Spatafora J."/>
            <person name="Crous P."/>
            <person name="Grigoriev I."/>
        </authorList>
    </citation>
    <scope>NUCLEOTIDE SEQUENCE</scope>
    <source>
        <strain evidence="2">CBS 473.64</strain>
    </source>
</reference>
<proteinExistence type="predicted"/>
<feature type="compositionally biased region" description="Basic and acidic residues" evidence="1">
    <location>
        <begin position="26"/>
        <end position="40"/>
    </location>
</feature>
<evidence type="ECO:0000256" key="1">
    <source>
        <dbReference type="SAM" id="MobiDB-lite"/>
    </source>
</evidence>